<dbReference type="Proteomes" id="UP000745577">
    <property type="component" value="Unassembled WGS sequence"/>
</dbReference>
<evidence type="ECO:0000313" key="2">
    <source>
        <dbReference type="Proteomes" id="UP000745577"/>
    </source>
</evidence>
<sequence length="73" mass="8271">MTPPDYCNHSVPRPKIDKYKTGWEPTGQVDPDAGELLVQRQIIKIGPLFCRLCGQMIQGPEETSKVIRSKFVK</sequence>
<organism evidence="1 2">
    <name type="scientific">Candidatus Dojkabacteria bacterium</name>
    <dbReference type="NCBI Taxonomy" id="2099670"/>
    <lineage>
        <taxon>Bacteria</taxon>
        <taxon>Candidatus Dojkabacteria</taxon>
    </lineage>
</organism>
<proteinExistence type="predicted"/>
<dbReference type="EMBL" id="JAGQLL010000041">
    <property type="protein sequence ID" value="MCA9380233.1"/>
    <property type="molecule type" value="Genomic_DNA"/>
</dbReference>
<protein>
    <submittedName>
        <fullName evidence="1">Uncharacterized protein</fullName>
    </submittedName>
</protein>
<evidence type="ECO:0000313" key="1">
    <source>
        <dbReference type="EMBL" id="MCA9380233.1"/>
    </source>
</evidence>
<comment type="caution">
    <text evidence="1">The sequence shown here is derived from an EMBL/GenBank/DDBJ whole genome shotgun (WGS) entry which is preliminary data.</text>
</comment>
<name>A0A955IE70_9BACT</name>
<reference evidence="1" key="2">
    <citation type="journal article" date="2021" name="Microbiome">
        <title>Successional dynamics and alternative stable states in a saline activated sludge microbial community over 9 years.</title>
        <authorList>
            <person name="Wang Y."/>
            <person name="Ye J."/>
            <person name="Ju F."/>
            <person name="Liu L."/>
            <person name="Boyd J.A."/>
            <person name="Deng Y."/>
            <person name="Parks D.H."/>
            <person name="Jiang X."/>
            <person name="Yin X."/>
            <person name="Woodcroft B.J."/>
            <person name="Tyson G.W."/>
            <person name="Hugenholtz P."/>
            <person name="Polz M.F."/>
            <person name="Zhang T."/>
        </authorList>
    </citation>
    <scope>NUCLEOTIDE SEQUENCE</scope>
    <source>
        <strain evidence="1">HKST-UBA15</strain>
    </source>
</reference>
<accession>A0A955IE70</accession>
<reference evidence="1" key="1">
    <citation type="submission" date="2020-04" db="EMBL/GenBank/DDBJ databases">
        <authorList>
            <person name="Zhang T."/>
        </authorList>
    </citation>
    <scope>NUCLEOTIDE SEQUENCE</scope>
    <source>
        <strain evidence="1">HKST-UBA15</strain>
    </source>
</reference>
<gene>
    <name evidence="1" type="ORF">KC675_03580</name>
</gene>
<dbReference type="AlphaFoldDB" id="A0A955IE70"/>